<dbReference type="SUPFAM" id="SSF51735">
    <property type="entry name" value="NAD(P)-binding Rossmann-fold domains"/>
    <property type="match status" value="1"/>
</dbReference>
<dbReference type="PRINTS" id="PR00081">
    <property type="entry name" value="GDHRDH"/>
</dbReference>
<dbReference type="InterPro" id="IPR002347">
    <property type="entry name" value="SDR_fam"/>
</dbReference>
<dbReference type="Pfam" id="PF00106">
    <property type="entry name" value="adh_short"/>
    <property type="match status" value="1"/>
</dbReference>
<dbReference type="EMBL" id="UINC01058550">
    <property type="protein sequence ID" value="SVB80942.1"/>
    <property type="molecule type" value="Genomic_DNA"/>
</dbReference>
<name>A0A382H197_9ZZZZ</name>
<dbReference type="InterPro" id="IPR020904">
    <property type="entry name" value="Sc_DH/Rdtase_CS"/>
</dbReference>
<gene>
    <name evidence="3" type="ORF">METZ01_LOCUS233796</name>
</gene>
<dbReference type="PROSITE" id="PS00061">
    <property type="entry name" value="ADH_SHORT"/>
    <property type="match status" value="1"/>
</dbReference>
<dbReference type="Gene3D" id="3.40.50.720">
    <property type="entry name" value="NAD(P)-binding Rossmann-like Domain"/>
    <property type="match status" value="1"/>
</dbReference>
<evidence type="ECO:0008006" key="4">
    <source>
        <dbReference type="Google" id="ProtNLM"/>
    </source>
</evidence>
<protein>
    <recommendedName>
        <fullName evidence="4">Short-chain dehydrogenase/reductase SDR</fullName>
    </recommendedName>
</protein>
<dbReference type="PANTHER" id="PTHR43976">
    <property type="entry name" value="SHORT CHAIN DEHYDROGENASE"/>
    <property type="match status" value="1"/>
</dbReference>
<accession>A0A382H197</accession>
<dbReference type="PANTHER" id="PTHR43976:SF16">
    <property type="entry name" value="SHORT-CHAIN DEHYDROGENASE_REDUCTASE FAMILY PROTEIN"/>
    <property type="match status" value="1"/>
</dbReference>
<sequence>MAKAGEKVIATMRDLSKGDDIQRISEEEELPIEIRQLDVCDPDMVADCLSDANEIEAIVNNAGFEVQSAVEQLEDELMWKQLDTNLLGPLRLIRTVLPVWSQRGSGVIVNVSSIAGRSAPPYSGSYAASKHALEALSESLHFEVSHLGIRVHVIEPGRFSTGFFENIVRPDSWEGSQHQERAMAFREALLKLDSISDGDTEGSSGSPDPQDVADAIVRAVTDPNMPFRTLVGKDAELIDATKTSMSFEDFETTMRTALDWHE</sequence>
<evidence type="ECO:0000256" key="1">
    <source>
        <dbReference type="ARBA" id="ARBA00006484"/>
    </source>
</evidence>
<dbReference type="PRINTS" id="PR00080">
    <property type="entry name" value="SDRFAMILY"/>
</dbReference>
<keyword evidence="2" id="KW-0560">Oxidoreductase</keyword>
<evidence type="ECO:0000256" key="2">
    <source>
        <dbReference type="ARBA" id="ARBA00023002"/>
    </source>
</evidence>
<dbReference type="AlphaFoldDB" id="A0A382H197"/>
<dbReference type="InterPro" id="IPR036291">
    <property type="entry name" value="NAD(P)-bd_dom_sf"/>
</dbReference>
<dbReference type="InterPro" id="IPR051911">
    <property type="entry name" value="SDR_oxidoreductase"/>
</dbReference>
<organism evidence="3">
    <name type="scientific">marine metagenome</name>
    <dbReference type="NCBI Taxonomy" id="408172"/>
    <lineage>
        <taxon>unclassified sequences</taxon>
        <taxon>metagenomes</taxon>
        <taxon>ecological metagenomes</taxon>
    </lineage>
</organism>
<reference evidence="3" key="1">
    <citation type="submission" date="2018-05" db="EMBL/GenBank/DDBJ databases">
        <authorList>
            <person name="Lanie J.A."/>
            <person name="Ng W.-L."/>
            <person name="Kazmierczak K.M."/>
            <person name="Andrzejewski T.M."/>
            <person name="Davidsen T.M."/>
            <person name="Wayne K.J."/>
            <person name="Tettelin H."/>
            <person name="Glass J.I."/>
            <person name="Rusch D."/>
            <person name="Podicherti R."/>
            <person name="Tsui H.-C.T."/>
            <person name="Winkler M.E."/>
        </authorList>
    </citation>
    <scope>NUCLEOTIDE SEQUENCE</scope>
</reference>
<proteinExistence type="inferred from homology"/>
<evidence type="ECO:0000313" key="3">
    <source>
        <dbReference type="EMBL" id="SVB80942.1"/>
    </source>
</evidence>
<dbReference type="GO" id="GO:0016491">
    <property type="term" value="F:oxidoreductase activity"/>
    <property type="evidence" value="ECO:0007669"/>
    <property type="project" value="UniProtKB-KW"/>
</dbReference>
<comment type="similarity">
    <text evidence="1">Belongs to the short-chain dehydrogenases/reductases (SDR) family.</text>
</comment>